<comment type="caution">
    <text evidence="6">The sequence shown here is derived from an EMBL/GenBank/DDBJ whole genome shotgun (WGS) entry which is preliminary data.</text>
</comment>
<evidence type="ECO:0000259" key="5">
    <source>
        <dbReference type="Pfam" id="PF13439"/>
    </source>
</evidence>
<dbReference type="Pfam" id="PF13439">
    <property type="entry name" value="Glyco_transf_4"/>
    <property type="match status" value="1"/>
</dbReference>
<comment type="similarity">
    <text evidence="1">Belongs to the glycosyltransferase group 1 family. Glycosyltransferase 4 subfamily.</text>
</comment>
<dbReference type="PANTHER" id="PTHR12526">
    <property type="entry name" value="GLYCOSYLTRANSFERASE"/>
    <property type="match status" value="1"/>
</dbReference>
<gene>
    <name evidence="6" type="ORF">A3E36_00335</name>
</gene>
<dbReference type="Gene3D" id="3.40.50.2000">
    <property type="entry name" value="Glycogen Phosphorylase B"/>
    <property type="match status" value="2"/>
</dbReference>
<sequence>MRIIHTALRYPPSLGGAEKYIEQIVTGTRNIEHGFDVRILSSAMRTHGPISYLDPELLTQDPIYLQRLFVAKTPFISYPRLQALPYYIGHHKPDILHSYGYWYQPADTTARYAKKHKIPFIFHPIYYKNSVRKKLVWKLYDKTIGRATFAAADVVVVISEYEKKLIQEAGYPVKKFAIIPPGIDIKQFETIRDNPFVNKNIGGTILLSVSRIAKSKGLQDTIRALPDIKKRVPDACLVIIGEDFGYQQELVTIAEKLGVTSSVHFWGKATDEELIAAMQHASVFVHASTYEAFGIVLAEAMAAQLPIVARNIAAIPYVVPENKAGLLFTNKKELVQNIISIIQLPQLAHHLTDYASNLARTQYSTDQSINLLHELYEELKK</sequence>
<dbReference type="EMBL" id="MHHS01000021">
    <property type="protein sequence ID" value="OGY37025.1"/>
    <property type="molecule type" value="Genomic_DNA"/>
</dbReference>
<dbReference type="CDD" id="cd03801">
    <property type="entry name" value="GT4_PimA-like"/>
    <property type="match status" value="1"/>
</dbReference>
<feature type="domain" description="Glycosyltransferase subfamily 4-like N-terminal" evidence="5">
    <location>
        <begin position="15"/>
        <end position="186"/>
    </location>
</feature>
<name>A0A1G1XAD6_9BACT</name>
<accession>A0A1G1XAD6</accession>
<organism evidence="6 7">
    <name type="scientific">Candidatus Andersenbacteria bacterium RIFCSPHIGHO2_12_FULL_45_11b</name>
    <dbReference type="NCBI Taxonomy" id="1797282"/>
    <lineage>
        <taxon>Bacteria</taxon>
        <taxon>Candidatus Anderseniibacteriota</taxon>
    </lineage>
</organism>
<dbReference type="SUPFAM" id="SSF53756">
    <property type="entry name" value="UDP-Glycosyltransferase/glycogen phosphorylase"/>
    <property type="match status" value="1"/>
</dbReference>
<keyword evidence="2" id="KW-0328">Glycosyltransferase</keyword>
<feature type="domain" description="Glycosyl transferase family 1" evidence="4">
    <location>
        <begin position="199"/>
        <end position="356"/>
    </location>
</feature>
<protein>
    <recommendedName>
        <fullName evidence="8">Glycosyl transferase family 1 domain-containing protein</fullName>
    </recommendedName>
</protein>
<evidence type="ECO:0000313" key="6">
    <source>
        <dbReference type="EMBL" id="OGY37025.1"/>
    </source>
</evidence>
<dbReference type="Pfam" id="PF00534">
    <property type="entry name" value="Glycos_transf_1"/>
    <property type="match status" value="1"/>
</dbReference>
<dbReference type="GO" id="GO:0016757">
    <property type="term" value="F:glycosyltransferase activity"/>
    <property type="evidence" value="ECO:0007669"/>
    <property type="project" value="UniProtKB-KW"/>
</dbReference>
<evidence type="ECO:0000256" key="3">
    <source>
        <dbReference type="ARBA" id="ARBA00022679"/>
    </source>
</evidence>
<dbReference type="Proteomes" id="UP000177941">
    <property type="component" value="Unassembled WGS sequence"/>
</dbReference>
<keyword evidence="3" id="KW-0808">Transferase</keyword>
<dbReference type="AlphaFoldDB" id="A0A1G1XAD6"/>
<dbReference type="PANTHER" id="PTHR12526:SF640">
    <property type="entry name" value="COLANIC ACID BIOSYNTHESIS GLYCOSYLTRANSFERASE WCAL-RELATED"/>
    <property type="match status" value="1"/>
</dbReference>
<evidence type="ECO:0000256" key="2">
    <source>
        <dbReference type="ARBA" id="ARBA00022676"/>
    </source>
</evidence>
<dbReference type="InterPro" id="IPR001296">
    <property type="entry name" value="Glyco_trans_1"/>
</dbReference>
<evidence type="ECO:0000313" key="7">
    <source>
        <dbReference type="Proteomes" id="UP000177941"/>
    </source>
</evidence>
<evidence type="ECO:0008006" key="8">
    <source>
        <dbReference type="Google" id="ProtNLM"/>
    </source>
</evidence>
<reference evidence="6 7" key="1">
    <citation type="journal article" date="2016" name="Nat. Commun.">
        <title>Thousands of microbial genomes shed light on interconnected biogeochemical processes in an aquifer system.</title>
        <authorList>
            <person name="Anantharaman K."/>
            <person name="Brown C.T."/>
            <person name="Hug L.A."/>
            <person name="Sharon I."/>
            <person name="Castelle C.J."/>
            <person name="Probst A.J."/>
            <person name="Thomas B.C."/>
            <person name="Singh A."/>
            <person name="Wilkins M.J."/>
            <person name="Karaoz U."/>
            <person name="Brodie E.L."/>
            <person name="Williams K.H."/>
            <person name="Hubbard S.S."/>
            <person name="Banfield J.F."/>
        </authorList>
    </citation>
    <scope>NUCLEOTIDE SEQUENCE [LARGE SCALE GENOMIC DNA]</scope>
</reference>
<evidence type="ECO:0000259" key="4">
    <source>
        <dbReference type="Pfam" id="PF00534"/>
    </source>
</evidence>
<proteinExistence type="inferred from homology"/>
<dbReference type="InterPro" id="IPR028098">
    <property type="entry name" value="Glyco_trans_4-like_N"/>
</dbReference>
<evidence type="ECO:0000256" key="1">
    <source>
        <dbReference type="ARBA" id="ARBA00009481"/>
    </source>
</evidence>